<dbReference type="Gene3D" id="2.30.30.930">
    <property type="match status" value="1"/>
</dbReference>
<dbReference type="AlphaFoldDB" id="F3KZP5"/>
<dbReference type="GO" id="GO:0004386">
    <property type="term" value="F:helicase activity"/>
    <property type="evidence" value="ECO:0007669"/>
    <property type="project" value="UniProtKB-UniRule"/>
</dbReference>
<dbReference type="GO" id="GO:0006355">
    <property type="term" value="P:regulation of DNA-templated transcription"/>
    <property type="evidence" value="ECO:0007669"/>
    <property type="project" value="UniProtKB-UniRule"/>
</dbReference>
<organism evidence="2 3">
    <name type="scientific">Aequoribacter fuscus</name>
    <dbReference type="NCBI Taxonomy" id="2518989"/>
    <lineage>
        <taxon>Bacteria</taxon>
        <taxon>Pseudomonadati</taxon>
        <taxon>Pseudomonadota</taxon>
        <taxon>Gammaproteobacteria</taxon>
        <taxon>Cellvibrionales</taxon>
        <taxon>Halieaceae</taxon>
        <taxon>Aequoribacter</taxon>
    </lineage>
</organism>
<dbReference type="InterPro" id="IPR038718">
    <property type="entry name" value="SNF2-like_sf"/>
</dbReference>
<keyword evidence="1" id="KW-0010">Activator</keyword>
<keyword evidence="1" id="KW-0378">Hydrolase</keyword>
<dbReference type="InterPro" id="IPR000330">
    <property type="entry name" value="SNF2_N"/>
</dbReference>
<dbReference type="InterPro" id="IPR022737">
    <property type="entry name" value="RapA_C"/>
</dbReference>
<dbReference type="GO" id="GO:0005524">
    <property type="term" value="F:ATP binding"/>
    <property type="evidence" value="ECO:0007669"/>
    <property type="project" value="UniProtKB-UniRule"/>
</dbReference>
<evidence type="ECO:0000313" key="3">
    <source>
        <dbReference type="Proteomes" id="UP000005615"/>
    </source>
</evidence>
<dbReference type="HAMAP" id="MF_01821">
    <property type="entry name" value="Helicase_RapA"/>
    <property type="match status" value="1"/>
</dbReference>
<keyword evidence="1" id="KW-0347">Helicase</keyword>
<dbReference type="Pfam" id="PF12137">
    <property type="entry name" value="RapA_C"/>
    <property type="match status" value="1"/>
</dbReference>
<comment type="function">
    <text evidence="1">Transcription regulator that activates transcription by stimulating RNA polymerase (RNAP) recycling in case of stress conditions such as supercoiled DNA or high salt concentrations. Probably acts by releasing the RNAP, when it is trapped or immobilized on tightly supercoiled DNA. Does not activate transcription on linear DNA. Probably not involved in DNA repair.</text>
</comment>
<keyword evidence="1" id="KW-0238">DNA-binding</keyword>
<dbReference type="Gene3D" id="2.30.30.140">
    <property type="match status" value="1"/>
</dbReference>
<gene>
    <name evidence="1" type="primary">rapA</name>
    <name evidence="2" type="ORF">IMCC3088_451</name>
</gene>
<dbReference type="EC" id="3.6.4.-" evidence="1"/>
<dbReference type="CDD" id="cd18011">
    <property type="entry name" value="DEXDc_RapA"/>
    <property type="match status" value="1"/>
</dbReference>
<dbReference type="InterPro" id="IPR023949">
    <property type="entry name" value="Helicase_RapA"/>
</dbReference>
<protein>
    <recommendedName>
        <fullName evidence="1">RNA polymerase-associated protein RapA</fullName>
        <ecNumber evidence="1">3.6.4.-</ecNumber>
    </recommendedName>
    <alternativeName>
        <fullName evidence="1">ATP-dependent helicase HepA</fullName>
    </alternativeName>
</protein>
<dbReference type="PROSITE" id="PS51192">
    <property type="entry name" value="HELICASE_ATP_BIND_1"/>
    <property type="match status" value="1"/>
</dbReference>
<dbReference type="eggNOG" id="COG0553">
    <property type="taxonomic scope" value="Bacteria"/>
</dbReference>
<dbReference type="EMBL" id="AEIG01000014">
    <property type="protein sequence ID" value="EGG30474.1"/>
    <property type="molecule type" value="Genomic_DNA"/>
</dbReference>
<dbReference type="InterPro" id="IPR040766">
    <property type="entry name" value="Tudor_2_RapA"/>
</dbReference>
<dbReference type="NCBIfam" id="NF003426">
    <property type="entry name" value="PRK04914.1"/>
    <property type="match status" value="1"/>
</dbReference>
<proteinExistence type="inferred from homology"/>
<dbReference type="SMART" id="SM00487">
    <property type="entry name" value="DEXDc"/>
    <property type="match status" value="1"/>
</dbReference>
<dbReference type="PANTHER" id="PTHR45766">
    <property type="entry name" value="DNA ANNEALING HELICASE AND ENDONUCLEASE ZRANB3 FAMILY MEMBER"/>
    <property type="match status" value="1"/>
</dbReference>
<comment type="similarity">
    <text evidence="1">Belongs to the SNF2/RAD54 helicase family. RapA subfamily.</text>
</comment>
<dbReference type="OrthoDB" id="9814088at2"/>
<dbReference type="SUPFAM" id="SSF52540">
    <property type="entry name" value="P-loop containing nucleoside triphosphate hydrolases"/>
    <property type="match status" value="2"/>
</dbReference>
<dbReference type="Gene3D" id="6.10.140.1500">
    <property type="match status" value="1"/>
</dbReference>
<dbReference type="InterPro" id="IPR014001">
    <property type="entry name" value="Helicase_ATP-bd"/>
</dbReference>
<comment type="caution">
    <text evidence="2">The sequence shown here is derived from an EMBL/GenBank/DDBJ whole genome shotgun (WGS) entry which is preliminary data.</text>
</comment>
<dbReference type="InterPro" id="IPR040765">
    <property type="entry name" value="Tudor_1_RapA"/>
</dbReference>
<dbReference type="Gene3D" id="3.30.360.80">
    <property type="match status" value="1"/>
</dbReference>
<dbReference type="PANTHER" id="PTHR45766:SF6">
    <property type="entry name" value="SWI_SNF-RELATED MATRIX-ASSOCIATED ACTIN-DEPENDENT REGULATOR OF CHROMATIN SUBFAMILY A-LIKE PROTEIN 1"/>
    <property type="match status" value="1"/>
</dbReference>
<dbReference type="GO" id="GO:0003677">
    <property type="term" value="F:DNA binding"/>
    <property type="evidence" value="ECO:0007669"/>
    <property type="project" value="UniProtKB-KW"/>
</dbReference>
<dbReference type="Gene3D" id="3.40.50.300">
    <property type="entry name" value="P-loop containing nucleotide triphosphate hydrolases"/>
    <property type="match status" value="1"/>
</dbReference>
<comment type="subunit">
    <text evidence="1">Interacts with the RNAP. Has a higher affinity for the core RNAP than for the holoenzyme. Its ATPase activity is stimulated by binding to RNAP.</text>
</comment>
<sequence length="912" mass="102979">MYTVGQRYLSQLDPQLGLGIVVETQARRVTVAFPAVDEERTYATANAPLSRLLFRIGDKVRLADNQVYAVIKVTETAGVAVYTVSTTEGHEIEVSEVALAAELELNQPQQRLLTGQIDSATLFETRYKAVQHLHQLDQTEVRGLLAPRTLLLPHQVYLAQQVGTRHAPRVMLADEVGLGKTIEAGMIIHQQLHTHRAKRVLVLTPEPLMAQWLVELRRKFNLRFDLLNQERMDTDDNPFEEAQWVISCLDLVAKQERLSEQMVSEVWDLVVIDEAHQLEHADPVLKQCVNLLCARARGLLLLTATPEQLGQEAHFERLHLLDPQRFASFSDYQTSEAQYQRIDQAIQSIEAGTGADLPFPVHGSSTDAQVRYLLDFYGTGRCLYRNTRASVAGLPARALHPHPLESAPNGTAADDLMQQLYPERYETDDNWVQAHPKVTWLVQFLKANKAEKVLVICGNASVATALEDYLHMRAGIRSAAFYEGLSLVERDRAAAYFQESEHGAQVLVCSEIGSEGRNFQFSQHLVLFDLPLSPDLLEQRIGRLDRIGQKQTIHIHVPFVLKSAQERLFKWYAQGLEVFTEHCAGAQRLYDQYAEELRDYCLEQNNSTDFIERVAAATSQLKASLDAGRNRLLERHSLDSTKATQYIEQIKAWDDSTTLREWLELASNALDLDIDPLDRDTWIFKANEHTHEALIPFFQDDAITGTFSREIAASREDWEFLTWEHPLVTETLELFETDTLGSGALSRLRLPNLPEGTLLLEAVAVVRVLGQSRMDLKRFLPRTPIRLLIDAQGRNLADALPPEKLHPRLENLPAKAAGNAIKQLREPLLELISKTEQHAQTLAQTFINKAQEAFTDHIDAEIERTTLLSLAQADEHRNNELATLKQERDTGYAALAQSQVSIHALRLIATHH</sequence>
<evidence type="ECO:0000313" key="2">
    <source>
        <dbReference type="EMBL" id="EGG30474.1"/>
    </source>
</evidence>
<keyword evidence="1" id="KW-0805">Transcription regulation</keyword>
<name>F3KZP5_9GAMM</name>
<dbReference type="CDD" id="cd18793">
    <property type="entry name" value="SF2_C_SNF"/>
    <property type="match status" value="1"/>
</dbReference>
<evidence type="ECO:0000256" key="1">
    <source>
        <dbReference type="HAMAP-Rule" id="MF_01821"/>
    </source>
</evidence>
<keyword evidence="1" id="KW-0067">ATP-binding</keyword>
<feature type="short sequence motif" description="DEAH box" evidence="1">
    <location>
        <begin position="273"/>
        <end position="276"/>
    </location>
</feature>
<dbReference type="InterPro" id="IPR001650">
    <property type="entry name" value="Helicase_C-like"/>
</dbReference>
<keyword evidence="1" id="KW-0804">Transcription</keyword>
<dbReference type="Gene3D" id="3.40.50.10810">
    <property type="entry name" value="Tandem AAA-ATPase domain"/>
    <property type="match status" value="1"/>
</dbReference>
<dbReference type="STRING" id="2518989.IMCC3088_451"/>
<dbReference type="SMART" id="SM00490">
    <property type="entry name" value="HELICc"/>
    <property type="match status" value="1"/>
</dbReference>
<dbReference type="Proteomes" id="UP000005615">
    <property type="component" value="Unassembled WGS sequence"/>
</dbReference>
<dbReference type="RefSeq" id="WP_009574886.1">
    <property type="nucleotide sequence ID" value="NZ_AEIG01000014.1"/>
</dbReference>
<dbReference type="GO" id="GO:0016817">
    <property type="term" value="F:hydrolase activity, acting on acid anhydrides"/>
    <property type="evidence" value="ECO:0007669"/>
    <property type="project" value="InterPro"/>
</dbReference>
<dbReference type="Pfam" id="PF00271">
    <property type="entry name" value="Helicase_C"/>
    <property type="match status" value="1"/>
</dbReference>
<keyword evidence="3" id="KW-1185">Reference proteome</keyword>
<dbReference type="InterPro" id="IPR049730">
    <property type="entry name" value="SNF2/RAD54-like_C"/>
</dbReference>
<feature type="binding site" evidence="1">
    <location>
        <begin position="174"/>
        <end position="181"/>
    </location>
    <ligand>
        <name>ATP</name>
        <dbReference type="ChEBI" id="CHEBI:30616"/>
    </ligand>
</feature>
<dbReference type="Pfam" id="PF00176">
    <property type="entry name" value="SNF2-rel_dom"/>
    <property type="match status" value="1"/>
</dbReference>
<dbReference type="Pfam" id="PF18337">
    <property type="entry name" value="Tudor_RapA"/>
    <property type="match status" value="1"/>
</dbReference>
<dbReference type="InterPro" id="IPR027417">
    <property type="entry name" value="P-loop_NTPase"/>
</dbReference>
<reference evidence="2 3" key="1">
    <citation type="journal article" date="2011" name="J. Bacteriol.">
        <title>Genome sequence of strain IMCC3088, a proteorhodopsin-containing marine bacterium belonging to the OM60/NOR5 clade.</title>
        <authorList>
            <person name="Jang Y."/>
            <person name="Oh H.M."/>
            <person name="Kang I."/>
            <person name="Lee K."/>
            <person name="Yang S.J."/>
            <person name="Cho J.C."/>
        </authorList>
    </citation>
    <scope>NUCLEOTIDE SEQUENCE [LARGE SCALE GENOMIC DNA]</scope>
    <source>
        <strain evidence="2 3">IMCC3088</strain>
    </source>
</reference>
<dbReference type="PROSITE" id="PS51194">
    <property type="entry name" value="HELICASE_CTER"/>
    <property type="match status" value="1"/>
</dbReference>
<dbReference type="Pfam" id="PF18339">
    <property type="entry name" value="Tudor_1_RapA"/>
    <property type="match status" value="1"/>
</dbReference>
<dbReference type="InterPro" id="IPR057342">
    <property type="entry name" value="DEXDc_RapA"/>
</dbReference>
<accession>F3KZP5</accession>
<keyword evidence="1" id="KW-0547">Nucleotide-binding</keyword>